<reference evidence="1 2" key="1">
    <citation type="journal article" date="2006" name="Science">
        <title>The genome of black cottonwood, Populus trichocarpa (Torr. &amp; Gray).</title>
        <authorList>
            <person name="Tuskan G.A."/>
            <person name="Difazio S."/>
            <person name="Jansson S."/>
            <person name="Bohlmann J."/>
            <person name="Grigoriev I."/>
            <person name="Hellsten U."/>
            <person name="Putnam N."/>
            <person name="Ralph S."/>
            <person name="Rombauts S."/>
            <person name="Salamov A."/>
            <person name="Schein J."/>
            <person name="Sterck L."/>
            <person name="Aerts A."/>
            <person name="Bhalerao R.R."/>
            <person name="Bhalerao R.P."/>
            <person name="Blaudez D."/>
            <person name="Boerjan W."/>
            <person name="Brun A."/>
            <person name="Brunner A."/>
            <person name="Busov V."/>
            <person name="Campbell M."/>
            <person name="Carlson J."/>
            <person name="Chalot M."/>
            <person name="Chapman J."/>
            <person name="Chen G.L."/>
            <person name="Cooper D."/>
            <person name="Coutinho P.M."/>
            <person name="Couturier J."/>
            <person name="Covert S."/>
            <person name="Cronk Q."/>
            <person name="Cunningham R."/>
            <person name="Davis J."/>
            <person name="Degroeve S."/>
            <person name="Dejardin A."/>
            <person name="Depamphilis C."/>
            <person name="Detter J."/>
            <person name="Dirks B."/>
            <person name="Dubchak I."/>
            <person name="Duplessis S."/>
            <person name="Ehlting J."/>
            <person name="Ellis B."/>
            <person name="Gendler K."/>
            <person name="Goodstein D."/>
            <person name="Gribskov M."/>
            <person name="Grimwood J."/>
            <person name="Groover A."/>
            <person name="Gunter L."/>
            <person name="Hamberger B."/>
            <person name="Heinze B."/>
            <person name="Helariutta Y."/>
            <person name="Henrissat B."/>
            <person name="Holligan D."/>
            <person name="Holt R."/>
            <person name="Huang W."/>
            <person name="Islam-Faridi N."/>
            <person name="Jones S."/>
            <person name="Jones-Rhoades M."/>
            <person name="Jorgensen R."/>
            <person name="Joshi C."/>
            <person name="Kangasjarvi J."/>
            <person name="Karlsson J."/>
            <person name="Kelleher C."/>
            <person name="Kirkpatrick R."/>
            <person name="Kirst M."/>
            <person name="Kohler A."/>
            <person name="Kalluri U."/>
            <person name="Larimer F."/>
            <person name="Leebens-Mack J."/>
            <person name="Leple J.C."/>
            <person name="Locascio P."/>
            <person name="Lou Y."/>
            <person name="Lucas S."/>
            <person name="Martin F."/>
            <person name="Montanini B."/>
            <person name="Napoli C."/>
            <person name="Nelson D.R."/>
            <person name="Nelson C."/>
            <person name="Nieminen K."/>
            <person name="Nilsson O."/>
            <person name="Pereda V."/>
            <person name="Peter G."/>
            <person name="Philippe R."/>
            <person name="Pilate G."/>
            <person name="Poliakov A."/>
            <person name="Razumovskaya J."/>
            <person name="Richardson P."/>
            <person name="Rinaldi C."/>
            <person name="Ritland K."/>
            <person name="Rouze P."/>
            <person name="Ryaboy D."/>
            <person name="Schmutz J."/>
            <person name="Schrader J."/>
            <person name="Segerman B."/>
            <person name="Shin H."/>
            <person name="Siddiqui A."/>
            <person name="Sterky F."/>
            <person name="Terry A."/>
            <person name="Tsai C.J."/>
            <person name="Uberbacher E."/>
            <person name="Unneberg P."/>
            <person name="Vahala J."/>
            <person name="Wall K."/>
            <person name="Wessler S."/>
            <person name="Yang G."/>
            <person name="Yin T."/>
            <person name="Douglas C."/>
            <person name="Marra M."/>
            <person name="Sandberg G."/>
            <person name="Van de Peer Y."/>
            <person name="Rokhsar D."/>
        </authorList>
    </citation>
    <scope>NUCLEOTIDE SEQUENCE [LARGE SCALE GENOMIC DNA]</scope>
    <source>
        <strain evidence="2">cv. Nisqually</strain>
    </source>
</reference>
<keyword evidence="2" id="KW-1185">Reference proteome</keyword>
<sequence>MIEDTYQSTDLLACCRGLSLREAIQSFGFSRTLLCFSSSTRNMMMWDDSQSQQQQQQQQQQQGSHFNFDILSLLNEPQGLL</sequence>
<accession>A0ACC0T035</accession>
<gene>
    <name evidence="1" type="ORF">POPTR_005G157601v4</name>
</gene>
<proteinExistence type="predicted"/>
<evidence type="ECO:0000313" key="2">
    <source>
        <dbReference type="Proteomes" id="UP000006729"/>
    </source>
</evidence>
<evidence type="ECO:0000313" key="1">
    <source>
        <dbReference type="EMBL" id="KAI9394917.1"/>
    </source>
</evidence>
<protein>
    <submittedName>
        <fullName evidence="1">Uncharacterized protein</fullName>
    </submittedName>
</protein>
<organism evidence="1 2">
    <name type="scientific">Populus trichocarpa</name>
    <name type="common">Western balsam poplar</name>
    <name type="synonym">Populus balsamifera subsp. trichocarpa</name>
    <dbReference type="NCBI Taxonomy" id="3694"/>
    <lineage>
        <taxon>Eukaryota</taxon>
        <taxon>Viridiplantae</taxon>
        <taxon>Streptophyta</taxon>
        <taxon>Embryophyta</taxon>
        <taxon>Tracheophyta</taxon>
        <taxon>Spermatophyta</taxon>
        <taxon>Magnoliopsida</taxon>
        <taxon>eudicotyledons</taxon>
        <taxon>Gunneridae</taxon>
        <taxon>Pentapetalae</taxon>
        <taxon>rosids</taxon>
        <taxon>fabids</taxon>
        <taxon>Malpighiales</taxon>
        <taxon>Salicaceae</taxon>
        <taxon>Saliceae</taxon>
        <taxon>Populus</taxon>
    </lineage>
</organism>
<name>A0ACC0T035_POPTR</name>
<comment type="caution">
    <text evidence="1">The sequence shown here is derived from an EMBL/GenBank/DDBJ whole genome shotgun (WGS) entry which is preliminary data.</text>
</comment>
<dbReference type="EMBL" id="CM009294">
    <property type="protein sequence ID" value="KAI9394917.1"/>
    <property type="molecule type" value="Genomic_DNA"/>
</dbReference>
<dbReference type="Proteomes" id="UP000006729">
    <property type="component" value="Chromosome 5"/>
</dbReference>